<sequence length="62" mass="7479">MKREIIKFTNPGSCCPVHDKYPSNTYKNRRSIKKRSLFIKKEHRHVRRVVKQNLHKTLLESC</sequence>
<accession>A0AAE9CFQ2</accession>
<name>A0AAE9CFQ2_9CAUD</name>
<evidence type="ECO:0000313" key="2">
    <source>
        <dbReference type="Proteomes" id="UP000827665"/>
    </source>
</evidence>
<keyword evidence="2" id="KW-1185">Reference proteome</keyword>
<gene>
    <name evidence="1" type="ORF">JLBYU32_108</name>
</gene>
<dbReference type="Proteomes" id="UP000827665">
    <property type="component" value="Segment"/>
</dbReference>
<reference evidence="1 2" key="1">
    <citation type="submission" date="2021-09" db="EMBL/GenBank/DDBJ databases">
        <authorList>
            <person name="Lewis J.M."/>
            <person name="Brown D.E."/>
            <person name="Hales J.R."/>
            <person name="Hansen B.R."/>
            <person name="Janda K.E."/>
            <person name="Kotter D.B."/>
            <person name="McCleary W.R."/>
        </authorList>
    </citation>
    <scope>NUCLEOTIDE SEQUENCE [LARGE SCALE GENOMIC DNA]</scope>
</reference>
<dbReference type="EMBL" id="OK272490">
    <property type="protein sequence ID" value="UGO57089.1"/>
    <property type="molecule type" value="Genomic_DNA"/>
</dbReference>
<organism evidence="1 2">
    <name type="scientific">Escherichia phage JLBYU32</name>
    <dbReference type="NCBI Taxonomy" id="2894746"/>
    <lineage>
        <taxon>Viruses</taxon>
        <taxon>Duplodnaviria</taxon>
        <taxon>Heunggongvirae</taxon>
        <taxon>Uroviricota</taxon>
        <taxon>Caudoviricetes</taxon>
        <taxon>Andersonviridae</taxon>
        <taxon>Ounavirinae</taxon>
        <taxon>Felixounavirus</taxon>
        <taxon>Felixounavirus JLBYU32</taxon>
    </lineage>
</organism>
<protein>
    <submittedName>
        <fullName evidence="1">Uncharacterized protein</fullName>
    </submittedName>
</protein>
<evidence type="ECO:0000313" key="1">
    <source>
        <dbReference type="EMBL" id="UGO57089.1"/>
    </source>
</evidence>
<proteinExistence type="predicted"/>